<dbReference type="CDD" id="cd06222">
    <property type="entry name" value="RNase_H_like"/>
    <property type="match status" value="1"/>
</dbReference>
<dbReference type="GO" id="GO:0004523">
    <property type="term" value="F:RNA-DNA hybrid ribonuclease activity"/>
    <property type="evidence" value="ECO:0007669"/>
    <property type="project" value="InterPro"/>
</dbReference>
<dbReference type="InterPro" id="IPR036397">
    <property type="entry name" value="RNaseH_sf"/>
</dbReference>
<dbReference type="EMBL" id="CAMAPF010000087">
    <property type="protein sequence ID" value="CAH9096228.1"/>
    <property type="molecule type" value="Genomic_DNA"/>
</dbReference>
<protein>
    <recommendedName>
        <fullName evidence="1">RNase H type-1 domain-containing protein</fullName>
    </recommendedName>
</protein>
<evidence type="ECO:0000259" key="1">
    <source>
        <dbReference type="Pfam" id="PF13456"/>
    </source>
</evidence>
<gene>
    <name evidence="2" type="ORF">CEPIT_LOCUS13665</name>
</gene>
<proteinExistence type="predicted"/>
<dbReference type="InterPro" id="IPR012337">
    <property type="entry name" value="RNaseH-like_sf"/>
</dbReference>
<dbReference type="GO" id="GO:0003676">
    <property type="term" value="F:nucleic acid binding"/>
    <property type="evidence" value="ECO:0007669"/>
    <property type="project" value="InterPro"/>
</dbReference>
<dbReference type="PANTHER" id="PTHR47074:SF11">
    <property type="entry name" value="REVERSE TRANSCRIPTASE-LIKE PROTEIN"/>
    <property type="match status" value="1"/>
</dbReference>
<accession>A0AAV0DCF4</accession>
<name>A0AAV0DCF4_9ASTE</name>
<evidence type="ECO:0000313" key="2">
    <source>
        <dbReference type="EMBL" id="CAH9096228.1"/>
    </source>
</evidence>
<dbReference type="Proteomes" id="UP001152523">
    <property type="component" value="Unassembled WGS sequence"/>
</dbReference>
<dbReference type="AlphaFoldDB" id="A0AAV0DCF4"/>
<sequence length="125" mass="14037">MIKCNFDAAIFPQTRQVGYGIILRDDQGKFIAARNGFLNCHQDPLLAESMACKEALSWLINRGDANVVIETDCLVLKNAVDREDHALSYFERACKLLFNFLFNSHFAHVKRSANVIAHALAQAII</sequence>
<dbReference type="InterPro" id="IPR044730">
    <property type="entry name" value="RNase_H-like_dom_plant"/>
</dbReference>
<dbReference type="SUPFAM" id="SSF53098">
    <property type="entry name" value="Ribonuclease H-like"/>
    <property type="match status" value="1"/>
</dbReference>
<evidence type="ECO:0000313" key="3">
    <source>
        <dbReference type="Proteomes" id="UP001152523"/>
    </source>
</evidence>
<dbReference type="InterPro" id="IPR052929">
    <property type="entry name" value="RNase_H-like_EbsB-rel"/>
</dbReference>
<dbReference type="InterPro" id="IPR002156">
    <property type="entry name" value="RNaseH_domain"/>
</dbReference>
<dbReference type="PANTHER" id="PTHR47074">
    <property type="entry name" value="BNAC02G40300D PROTEIN"/>
    <property type="match status" value="1"/>
</dbReference>
<comment type="caution">
    <text evidence="2">The sequence shown here is derived from an EMBL/GenBank/DDBJ whole genome shotgun (WGS) entry which is preliminary data.</text>
</comment>
<dbReference type="Gene3D" id="3.30.420.10">
    <property type="entry name" value="Ribonuclease H-like superfamily/Ribonuclease H"/>
    <property type="match status" value="1"/>
</dbReference>
<feature type="non-terminal residue" evidence="2">
    <location>
        <position position="125"/>
    </location>
</feature>
<keyword evidence="3" id="KW-1185">Reference proteome</keyword>
<feature type="domain" description="RNase H type-1" evidence="1">
    <location>
        <begin position="5"/>
        <end position="122"/>
    </location>
</feature>
<organism evidence="2 3">
    <name type="scientific">Cuscuta epithymum</name>
    <dbReference type="NCBI Taxonomy" id="186058"/>
    <lineage>
        <taxon>Eukaryota</taxon>
        <taxon>Viridiplantae</taxon>
        <taxon>Streptophyta</taxon>
        <taxon>Embryophyta</taxon>
        <taxon>Tracheophyta</taxon>
        <taxon>Spermatophyta</taxon>
        <taxon>Magnoliopsida</taxon>
        <taxon>eudicotyledons</taxon>
        <taxon>Gunneridae</taxon>
        <taxon>Pentapetalae</taxon>
        <taxon>asterids</taxon>
        <taxon>lamiids</taxon>
        <taxon>Solanales</taxon>
        <taxon>Convolvulaceae</taxon>
        <taxon>Cuscuteae</taxon>
        <taxon>Cuscuta</taxon>
        <taxon>Cuscuta subgen. Cuscuta</taxon>
    </lineage>
</organism>
<dbReference type="Pfam" id="PF13456">
    <property type="entry name" value="RVT_3"/>
    <property type="match status" value="1"/>
</dbReference>
<reference evidence="2" key="1">
    <citation type="submission" date="2022-07" db="EMBL/GenBank/DDBJ databases">
        <authorList>
            <person name="Macas J."/>
            <person name="Novak P."/>
            <person name="Neumann P."/>
        </authorList>
    </citation>
    <scope>NUCLEOTIDE SEQUENCE</scope>
</reference>